<dbReference type="AlphaFoldDB" id="A0A1S1P6K3"/>
<evidence type="ECO:0000256" key="1">
    <source>
        <dbReference type="SAM" id="MobiDB-lite"/>
    </source>
</evidence>
<proteinExistence type="predicted"/>
<feature type="compositionally biased region" description="Basic and acidic residues" evidence="1">
    <location>
        <begin position="36"/>
        <end position="46"/>
    </location>
</feature>
<protein>
    <submittedName>
        <fullName evidence="2">Uncharacterized protein</fullName>
    </submittedName>
</protein>
<name>A0A1S1P6K3_METEX</name>
<dbReference type="EMBL" id="MNAO01000256">
    <property type="protein sequence ID" value="OHV15534.1"/>
    <property type="molecule type" value="Genomic_DNA"/>
</dbReference>
<feature type="region of interest" description="Disordered" evidence="1">
    <location>
        <begin position="35"/>
        <end position="78"/>
    </location>
</feature>
<accession>A0A1S1P6K3</accession>
<evidence type="ECO:0000313" key="3">
    <source>
        <dbReference type="Proteomes" id="UP000180215"/>
    </source>
</evidence>
<reference evidence="2 3" key="1">
    <citation type="submission" date="2016-10" db="EMBL/GenBank/DDBJ databases">
        <title>Draft genome sequence of Methylobacterium extorquens CP3, a seed endophyte of Crotalaria pumila with plant growth-promoting and metal tolerance properties.</title>
        <authorList>
            <person name="Sanchez-Lopez A.S."/>
            <person name="Van Hamme J.D."/>
            <person name="Thijs S."/>
            <person name="Mcammond B.M."/>
            <person name="Stevens V."/>
            <person name="Gonzalez-Chavez M.D.C."/>
            <person name="Vangronsveld J."/>
        </authorList>
    </citation>
    <scope>NUCLEOTIDE SEQUENCE [LARGE SCALE GENOMIC DNA]</scope>
    <source>
        <strain evidence="2 3">CP3</strain>
    </source>
</reference>
<organism evidence="2 3">
    <name type="scientific">Methylorubrum extorquens</name>
    <name type="common">Methylobacterium dichloromethanicum</name>
    <name type="synonym">Methylobacterium extorquens</name>
    <dbReference type="NCBI Taxonomy" id="408"/>
    <lineage>
        <taxon>Bacteria</taxon>
        <taxon>Pseudomonadati</taxon>
        <taxon>Pseudomonadota</taxon>
        <taxon>Alphaproteobacteria</taxon>
        <taxon>Hyphomicrobiales</taxon>
        <taxon>Methylobacteriaceae</taxon>
        <taxon>Methylorubrum</taxon>
    </lineage>
</organism>
<gene>
    <name evidence="2" type="ORF">BK022_18385</name>
</gene>
<comment type="caution">
    <text evidence="2">The sequence shown here is derived from an EMBL/GenBank/DDBJ whole genome shotgun (WGS) entry which is preliminary data.</text>
</comment>
<dbReference type="Proteomes" id="UP000180215">
    <property type="component" value="Unassembled WGS sequence"/>
</dbReference>
<feature type="compositionally biased region" description="Low complexity" evidence="1">
    <location>
        <begin position="52"/>
        <end position="63"/>
    </location>
</feature>
<sequence length="78" mass="9077">MTMCGKETVQYGRPRRRRHEAWIYQRSTRIVPLLLRGKEKTDRAEDTSLQPSDNDNAAAQDASNRYEPRDRQASLASR</sequence>
<evidence type="ECO:0000313" key="2">
    <source>
        <dbReference type="EMBL" id="OHV15534.1"/>
    </source>
</evidence>